<accession>A0A077Z027</accession>
<name>A0A077Z027_TRITR</name>
<dbReference type="EMBL" id="HG805838">
    <property type="protein sequence ID" value="CDW53048.1"/>
    <property type="molecule type" value="Genomic_DNA"/>
</dbReference>
<reference evidence="1" key="2">
    <citation type="submission" date="2014-03" db="EMBL/GenBank/DDBJ databases">
        <title>The whipworm genome and dual-species transcriptomics of an intimate host-pathogen interaction.</title>
        <authorList>
            <person name="Foth B.J."/>
            <person name="Tsai I.J."/>
            <person name="Reid A.J."/>
            <person name="Bancroft A.J."/>
            <person name="Nichol S."/>
            <person name="Tracey A."/>
            <person name="Holroyd N."/>
            <person name="Cotton J.A."/>
            <person name="Stanley E.J."/>
            <person name="Zarowiecki M."/>
            <person name="Liu J.Z."/>
            <person name="Huckvale T."/>
            <person name="Cooper P.J."/>
            <person name="Grencis R.K."/>
            <person name="Berriman M."/>
        </authorList>
    </citation>
    <scope>NUCLEOTIDE SEQUENCE [LARGE SCALE GENOMIC DNA]</scope>
</reference>
<reference evidence="1" key="1">
    <citation type="submission" date="2014-01" db="EMBL/GenBank/DDBJ databases">
        <authorList>
            <person name="Aslett M."/>
        </authorList>
    </citation>
    <scope>NUCLEOTIDE SEQUENCE</scope>
</reference>
<dbReference type="AlphaFoldDB" id="A0A077Z027"/>
<gene>
    <name evidence="1" type="ORF">TTRE_0000131101</name>
</gene>
<evidence type="ECO:0000313" key="2">
    <source>
        <dbReference type="Proteomes" id="UP000030665"/>
    </source>
</evidence>
<keyword evidence="2" id="KW-1185">Reference proteome</keyword>
<sequence>MRKDQCFPLRLKQSILSKSKVPQQSLLNDGAEVTAADVVTPNDGTMLGALVVVVNAKIDGAVVVPTAGVVPNIGATVVVTAAVLTVGLNPEKRPVAEVPKDGADVVAATVDVVAASDTVGLALNANENPPVVVTAVDEVGAPKPAKTFDGVEVNEPNWKPPPLLFETAVVIVGAPKMVDVVDELAAAVVNGAEVVAVAPTPKLKPVVDATFEPNGEAPKIELRVVVGGVPKVAVPKDAEGKVEAAVATVDAAPKVPSDPNRDEPALDGAVLTAVWPKTKPPVPVEAEEEIAPLPNKGVVVADAAGCPNINVRPLCVVGEENNEGVDVETAAPL</sequence>
<protein>
    <submittedName>
        <fullName evidence="1">Uncharacterized protein</fullName>
    </submittedName>
</protein>
<proteinExistence type="predicted"/>
<dbReference type="Proteomes" id="UP000030665">
    <property type="component" value="Unassembled WGS sequence"/>
</dbReference>
<evidence type="ECO:0000313" key="1">
    <source>
        <dbReference type="EMBL" id="CDW53048.1"/>
    </source>
</evidence>
<organism evidence="1 2">
    <name type="scientific">Trichuris trichiura</name>
    <name type="common">Whipworm</name>
    <name type="synonym">Trichocephalus trichiurus</name>
    <dbReference type="NCBI Taxonomy" id="36087"/>
    <lineage>
        <taxon>Eukaryota</taxon>
        <taxon>Metazoa</taxon>
        <taxon>Ecdysozoa</taxon>
        <taxon>Nematoda</taxon>
        <taxon>Enoplea</taxon>
        <taxon>Dorylaimia</taxon>
        <taxon>Trichinellida</taxon>
        <taxon>Trichuridae</taxon>
        <taxon>Trichuris</taxon>
    </lineage>
</organism>